<comment type="subcellular location">
    <subcellularLocation>
        <location evidence="1">Bacterial microcompartment</location>
    </subcellularLocation>
</comment>
<proteinExistence type="predicted"/>
<dbReference type="InterPro" id="IPR009307">
    <property type="entry name" value="EutS/PduU/CutR"/>
</dbReference>
<dbReference type="PANTHER" id="PTHR40449">
    <property type="entry name" value="ETHANOLAMINE UTILIZATION PROTEIN EUTS"/>
    <property type="match status" value="1"/>
</dbReference>
<dbReference type="PATRIC" id="fig|1007676.4.peg.133"/>
<evidence type="ECO:0000256" key="1">
    <source>
        <dbReference type="ARBA" id="ARBA00024322"/>
    </source>
</evidence>
<dbReference type="PIRSF" id="PIRSF012296">
    <property type="entry name" value="EutS_PduU"/>
    <property type="match status" value="1"/>
</dbReference>
<evidence type="ECO:0000313" key="4">
    <source>
        <dbReference type="EMBL" id="AKP66197.1"/>
    </source>
</evidence>
<organism evidence="4 5">
    <name type="scientific">Companilactobacillus ginsenosidimutans</name>
    <dbReference type="NCBI Taxonomy" id="1007676"/>
    <lineage>
        <taxon>Bacteria</taxon>
        <taxon>Bacillati</taxon>
        <taxon>Bacillota</taxon>
        <taxon>Bacilli</taxon>
        <taxon>Lactobacillales</taxon>
        <taxon>Lactobacillaceae</taxon>
        <taxon>Companilactobacillus</taxon>
    </lineage>
</organism>
<sequence>MAEHNGLRRVIQESVPGKQITLAHVIAMPDTKILRSIGIDETDISIGIITITPPEAAAIISDIASKAGDVKIAFIDRFSGSVVLTGDVSSVESALKKGIDALHQNLGFDIPEITKS</sequence>
<dbReference type="SUPFAM" id="SSF143414">
    <property type="entry name" value="CcmK-like"/>
    <property type="match status" value="1"/>
</dbReference>
<dbReference type="KEGG" id="lgn:ABM34_00630"/>
<evidence type="ECO:0000256" key="2">
    <source>
        <dbReference type="ARBA" id="ARBA00024446"/>
    </source>
</evidence>
<keyword evidence="5" id="KW-1185">Reference proteome</keyword>
<dbReference type="OrthoDB" id="9794459at2"/>
<evidence type="ECO:0000259" key="3">
    <source>
        <dbReference type="SMART" id="SM00877"/>
    </source>
</evidence>
<dbReference type="PANTHER" id="PTHR40449:SF2">
    <property type="entry name" value="BACTERIAL MICROCOMPARTMENT SHELL PROTEIN EUTS"/>
    <property type="match status" value="1"/>
</dbReference>
<dbReference type="RefSeq" id="WP_048702457.1">
    <property type="nucleotide sequence ID" value="NZ_CP012034.1"/>
</dbReference>
<dbReference type="AlphaFoldDB" id="A0A0H4QE35"/>
<dbReference type="Gene3D" id="3.30.70.1710">
    <property type="match status" value="1"/>
</dbReference>
<reference evidence="5" key="1">
    <citation type="submission" date="2015-07" db="EMBL/GenBank/DDBJ databases">
        <title>Lactobacillus ginsenosidimutans/EMML 3141/ whole genome sequencing.</title>
        <authorList>
            <person name="Kim M.K."/>
            <person name="Im W.-T."/>
            <person name="Srinivasan S."/>
            <person name="Lee J.-J."/>
        </authorList>
    </citation>
    <scope>NUCLEOTIDE SEQUENCE [LARGE SCALE GENOMIC DNA]</scope>
    <source>
        <strain evidence="5">EMML 3041</strain>
    </source>
</reference>
<dbReference type="EMBL" id="CP012034">
    <property type="protein sequence ID" value="AKP66197.1"/>
    <property type="molecule type" value="Genomic_DNA"/>
</dbReference>
<dbReference type="Pfam" id="PF00936">
    <property type="entry name" value="BMC"/>
    <property type="match status" value="1"/>
</dbReference>
<accession>A0A0H4QE35</accession>
<name>A0A0H4QE35_9LACO</name>
<dbReference type="Proteomes" id="UP000036106">
    <property type="component" value="Chromosome"/>
</dbReference>
<dbReference type="GO" id="GO:0031469">
    <property type="term" value="C:bacterial microcompartment"/>
    <property type="evidence" value="ECO:0007669"/>
    <property type="project" value="UniProtKB-SubCell"/>
</dbReference>
<feature type="domain" description="Bacterial microcompartment" evidence="3">
    <location>
        <begin position="44"/>
        <end position="113"/>
    </location>
</feature>
<dbReference type="SMART" id="SM00877">
    <property type="entry name" value="BMC"/>
    <property type="match status" value="1"/>
</dbReference>
<evidence type="ECO:0000313" key="5">
    <source>
        <dbReference type="Proteomes" id="UP000036106"/>
    </source>
</evidence>
<dbReference type="STRING" id="1007676.ABM34_00630"/>
<protein>
    <submittedName>
        <fullName evidence="4">Propanediol utilization protein</fullName>
    </submittedName>
</protein>
<gene>
    <name evidence="4" type="ORF">ABM34_00630</name>
</gene>
<keyword evidence="2" id="KW-1283">Bacterial microcompartment</keyword>
<dbReference type="InterPro" id="IPR000249">
    <property type="entry name" value="BMC_dom"/>
</dbReference>
<dbReference type="InterPro" id="IPR037233">
    <property type="entry name" value="CcmK-like_sf"/>
</dbReference>